<feature type="transmembrane region" description="Helical" evidence="1">
    <location>
        <begin position="111"/>
        <end position="131"/>
    </location>
</feature>
<sequence length="132" mass="14039">MPMFPTSEKALLLPIAETGVAANMEAHDDGNDGNTRIECMLLLATLMLTAFQFFVLYSADGGVPIAFGAQCSALLAQLARGLRISIPASLPTAAMLFLVAPYVAQKERLVMTRYAILACYLVGSTLGSLLLL</sequence>
<organism evidence="2 3">
    <name type="scientific">Pyrenophora seminiperda CCB06</name>
    <dbReference type="NCBI Taxonomy" id="1302712"/>
    <lineage>
        <taxon>Eukaryota</taxon>
        <taxon>Fungi</taxon>
        <taxon>Dikarya</taxon>
        <taxon>Ascomycota</taxon>
        <taxon>Pezizomycotina</taxon>
        <taxon>Dothideomycetes</taxon>
        <taxon>Pleosporomycetidae</taxon>
        <taxon>Pleosporales</taxon>
        <taxon>Pleosporineae</taxon>
        <taxon>Pleosporaceae</taxon>
        <taxon>Pyrenophora</taxon>
    </lineage>
</organism>
<keyword evidence="1" id="KW-0472">Membrane</keyword>
<dbReference type="AlphaFoldDB" id="A0A3M7M8V8"/>
<proteinExistence type="predicted"/>
<dbReference type="EMBL" id="KE747825">
    <property type="protein sequence ID" value="RMZ70888.1"/>
    <property type="molecule type" value="Genomic_DNA"/>
</dbReference>
<evidence type="ECO:0000313" key="2">
    <source>
        <dbReference type="EMBL" id="RMZ70888.1"/>
    </source>
</evidence>
<name>A0A3M7M8V8_9PLEO</name>
<evidence type="ECO:0000313" key="3">
    <source>
        <dbReference type="Proteomes" id="UP000265663"/>
    </source>
</evidence>
<dbReference type="Proteomes" id="UP000265663">
    <property type="component" value="Unassembled WGS sequence"/>
</dbReference>
<accession>A0A3M7M8V8</accession>
<keyword evidence="1" id="KW-0812">Transmembrane</keyword>
<keyword evidence="1" id="KW-1133">Transmembrane helix</keyword>
<dbReference type="OrthoDB" id="3790322at2759"/>
<protein>
    <submittedName>
        <fullName evidence="2">Arginine biosynthesis bifunctional</fullName>
    </submittedName>
</protein>
<keyword evidence="3" id="KW-1185">Reference proteome</keyword>
<feature type="transmembrane region" description="Helical" evidence="1">
    <location>
        <begin position="84"/>
        <end position="104"/>
    </location>
</feature>
<evidence type="ECO:0000256" key="1">
    <source>
        <dbReference type="SAM" id="Phobius"/>
    </source>
</evidence>
<gene>
    <name evidence="2" type="ORF">GMOD_00008544</name>
</gene>
<reference evidence="2 3" key="1">
    <citation type="journal article" date="2014" name="PLoS ONE">
        <title>De novo Genome Assembly of the Fungal Plant Pathogen Pyrenophora semeniperda.</title>
        <authorList>
            <person name="Soliai M.M."/>
            <person name="Meyer S.E."/>
            <person name="Udall J.A."/>
            <person name="Elzinga D.E."/>
            <person name="Hermansen R.A."/>
            <person name="Bodily P.M."/>
            <person name="Hart A.A."/>
            <person name="Coleman C.E."/>
        </authorList>
    </citation>
    <scope>NUCLEOTIDE SEQUENCE [LARGE SCALE GENOMIC DNA]</scope>
    <source>
        <strain evidence="2 3">CCB06</strain>
        <tissue evidence="2">Mycelium</tissue>
    </source>
</reference>